<keyword evidence="4" id="KW-1185">Reference proteome</keyword>
<gene>
    <name evidence="2" type="ORF">DRM93_06540</name>
    <name evidence="3" type="ORF">DRM94_06540</name>
</gene>
<evidence type="ECO:0000313" key="5">
    <source>
        <dbReference type="Proteomes" id="UP000297914"/>
    </source>
</evidence>
<dbReference type="Proteomes" id="UP000297720">
    <property type="component" value="Unassembled WGS sequence"/>
</dbReference>
<dbReference type="AlphaFoldDB" id="A0A5F0KDF6"/>
<dbReference type="EMBL" id="QORL01000009">
    <property type="protein sequence ID" value="TFF78144.1"/>
    <property type="molecule type" value="Genomic_DNA"/>
</dbReference>
<accession>A0A5F0KDF6</accession>
<protein>
    <submittedName>
        <fullName evidence="3">Uncharacterized protein</fullName>
    </submittedName>
</protein>
<proteinExistence type="predicted"/>
<dbReference type="Proteomes" id="UP000297914">
    <property type="component" value="Unassembled WGS sequence"/>
</dbReference>
<reference evidence="3 5" key="1">
    <citation type="submission" date="2018-06" db="EMBL/GenBank/DDBJ databases">
        <title>Occurrence of a novel blaKPC-2- and qnrS2- harbouring IncP6 plasmid from Aeromonas taiwanensis isolates recovered from the river sediments.</title>
        <authorList>
            <person name="Zheng B."/>
            <person name="Yu X."/>
            <person name="Xiao Y."/>
        </authorList>
    </citation>
    <scope>NUCLEOTIDE SEQUENCE [LARGE SCALE GENOMIC DNA]</scope>
    <source>
        <strain evidence="2 4">1713</strain>
        <strain evidence="3 5">198</strain>
    </source>
</reference>
<feature type="compositionally biased region" description="Low complexity" evidence="1">
    <location>
        <begin position="38"/>
        <end position="54"/>
    </location>
</feature>
<evidence type="ECO:0000313" key="2">
    <source>
        <dbReference type="EMBL" id="TFF78144.1"/>
    </source>
</evidence>
<comment type="caution">
    <text evidence="3">The sequence shown here is derived from an EMBL/GenBank/DDBJ whole genome shotgun (WGS) entry which is preliminary data.</text>
</comment>
<evidence type="ECO:0000256" key="1">
    <source>
        <dbReference type="SAM" id="MobiDB-lite"/>
    </source>
</evidence>
<dbReference type="EMBL" id="QORK01000009">
    <property type="protein sequence ID" value="TFF82384.1"/>
    <property type="molecule type" value="Genomic_DNA"/>
</dbReference>
<sequence>MQPSCRHRSGTCRPLATEVRIAARQKPEKETVFFLRIGDGNSSGSSSGNTILSSVEGQSIND</sequence>
<feature type="region of interest" description="Disordered" evidence="1">
    <location>
        <begin position="38"/>
        <end position="62"/>
    </location>
</feature>
<evidence type="ECO:0000313" key="3">
    <source>
        <dbReference type="EMBL" id="TFF82384.1"/>
    </source>
</evidence>
<name>A0A5F0KDF6_9GAMM</name>
<evidence type="ECO:0000313" key="4">
    <source>
        <dbReference type="Proteomes" id="UP000297720"/>
    </source>
</evidence>
<organism evidence="3 5">
    <name type="scientific">Aeromonas taiwanensis</name>
    <dbReference type="NCBI Taxonomy" id="633417"/>
    <lineage>
        <taxon>Bacteria</taxon>
        <taxon>Pseudomonadati</taxon>
        <taxon>Pseudomonadota</taxon>
        <taxon>Gammaproteobacteria</taxon>
        <taxon>Aeromonadales</taxon>
        <taxon>Aeromonadaceae</taxon>
        <taxon>Aeromonas</taxon>
    </lineage>
</organism>